<keyword evidence="3" id="KW-1185">Reference proteome</keyword>
<dbReference type="InterPro" id="IPR014044">
    <property type="entry name" value="CAP_dom"/>
</dbReference>
<dbReference type="SMART" id="SM00198">
    <property type="entry name" value="SCP"/>
    <property type="match status" value="1"/>
</dbReference>
<dbReference type="InterPro" id="IPR001283">
    <property type="entry name" value="CRISP-related"/>
</dbReference>
<protein>
    <submittedName>
        <fullName evidence="2">SCP-like protein</fullName>
    </submittedName>
</protein>
<dbReference type="OrthoDB" id="5874910at2759"/>
<dbReference type="GO" id="GO:0005576">
    <property type="term" value="C:extracellular region"/>
    <property type="evidence" value="ECO:0007669"/>
    <property type="project" value="InterPro"/>
</dbReference>
<dbReference type="InterPro" id="IPR018244">
    <property type="entry name" value="Allrgn_V5/Tpx1_CS"/>
</dbReference>
<sequence length="155" mass="17225">MMEMSYDCGLEDLAQRVAGLCRYKGTPSNQRFDGELVYLADESIEVLGSSSIILSRAADSWWDQIYENGINEEMLYSPYFEKRTNSPTSFTQMAWATTSKIGCDIAECRSKAFVVCRYSAKGNIPGEYVWQVGPPCSNCTYGCSSSSQYLCANSA</sequence>
<reference evidence="2 3" key="1">
    <citation type="submission" date="2014-03" db="EMBL/GenBank/DDBJ databases">
        <title>Draft genome of the hookworm Oesophagostomum dentatum.</title>
        <authorList>
            <person name="Mitreva M."/>
        </authorList>
    </citation>
    <scope>NUCLEOTIDE SEQUENCE [LARGE SCALE GENOMIC DNA]</scope>
    <source>
        <strain evidence="2 3">OD-Hann</strain>
    </source>
</reference>
<feature type="domain" description="SCP" evidence="1">
    <location>
        <begin position="1"/>
        <end position="126"/>
    </location>
</feature>
<evidence type="ECO:0000313" key="3">
    <source>
        <dbReference type="Proteomes" id="UP000053660"/>
    </source>
</evidence>
<name>A0A0B1T8Q4_OESDE</name>
<dbReference type="AlphaFoldDB" id="A0A0B1T8Q4"/>
<dbReference type="PANTHER" id="PTHR10334">
    <property type="entry name" value="CYSTEINE-RICH SECRETORY PROTEIN-RELATED"/>
    <property type="match status" value="1"/>
</dbReference>
<dbReference type="Pfam" id="PF00188">
    <property type="entry name" value="CAP"/>
    <property type="match status" value="1"/>
</dbReference>
<evidence type="ECO:0000313" key="2">
    <source>
        <dbReference type="EMBL" id="KHJ92152.1"/>
    </source>
</evidence>
<evidence type="ECO:0000259" key="1">
    <source>
        <dbReference type="SMART" id="SM00198"/>
    </source>
</evidence>
<dbReference type="Gene3D" id="3.40.33.10">
    <property type="entry name" value="CAP"/>
    <property type="match status" value="1"/>
</dbReference>
<dbReference type="CDD" id="cd05380">
    <property type="entry name" value="CAP_euk"/>
    <property type="match status" value="1"/>
</dbReference>
<gene>
    <name evidence="2" type="ORF">OESDEN_07968</name>
</gene>
<dbReference type="SUPFAM" id="SSF55797">
    <property type="entry name" value="PR-1-like"/>
    <property type="match status" value="1"/>
</dbReference>
<dbReference type="Proteomes" id="UP000053660">
    <property type="component" value="Unassembled WGS sequence"/>
</dbReference>
<dbReference type="PRINTS" id="PR00837">
    <property type="entry name" value="V5TPXLIKE"/>
</dbReference>
<proteinExistence type="predicted"/>
<dbReference type="InterPro" id="IPR035940">
    <property type="entry name" value="CAP_sf"/>
</dbReference>
<dbReference type="PROSITE" id="PS01010">
    <property type="entry name" value="CRISP_2"/>
    <property type="match status" value="1"/>
</dbReference>
<accession>A0A0B1T8Q4</accession>
<organism evidence="2 3">
    <name type="scientific">Oesophagostomum dentatum</name>
    <name type="common">Nodular worm</name>
    <dbReference type="NCBI Taxonomy" id="61180"/>
    <lineage>
        <taxon>Eukaryota</taxon>
        <taxon>Metazoa</taxon>
        <taxon>Ecdysozoa</taxon>
        <taxon>Nematoda</taxon>
        <taxon>Chromadorea</taxon>
        <taxon>Rhabditida</taxon>
        <taxon>Rhabditina</taxon>
        <taxon>Rhabditomorpha</taxon>
        <taxon>Strongyloidea</taxon>
        <taxon>Strongylidae</taxon>
        <taxon>Oesophagostomum</taxon>
    </lineage>
</organism>
<dbReference type="EMBL" id="KN551533">
    <property type="protein sequence ID" value="KHJ92152.1"/>
    <property type="molecule type" value="Genomic_DNA"/>
</dbReference>